<evidence type="ECO:0000313" key="3">
    <source>
        <dbReference type="Proteomes" id="UP000015241"/>
    </source>
</evidence>
<keyword evidence="1" id="KW-0812">Transmembrane</keyword>
<dbReference type="STRING" id="743788.S8FN49"/>
<organism evidence="2 3">
    <name type="scientific">Fomitopsis schrenkii</name>
    <name type="common">Brown rot fungus</name>
    <dbReference type="NCBI Taxonomy" id="2126942"/>
    <lineage>
        <taxon>Eukaryota</taxon>
        <taxon>Fungi</taxon>
        <taxon>Dikarya</taxon>
        <taxon>Basidiomycota</taxon>
        <taxon>Agaricomycotina</taxon>
        <taxon>Agaricomycetes</taxon>
        <taxon>Polyporales</taxon>
        <taxon>Fomitopsis</taxon>
    </lineage>
</organism>
<dbReference type="Proteomes" id="UP000015241">
    <property type="component" value="Unassembled WGS sequence"/>
</dbReference>
<dbReference type="AlphaFoldDB" id="S8FN49"/>
<evidence type="ECO:0000256" key="1">
    <source>
        <dbReference type="SAM" id="Phobius"/>
    </source>
</evidence>
<keyword evidence="1" id="KW-1133">Transmembrane helix</keyword>
<feature type="transmembrane region" description="Helical" evidence="1">
    <location>
        <begin position="102"/>
        <end position="121"/>
    </location>
</feature>
<keyword evidence="3" id="KW-1185">Reference proteome</keyword>
<feature type="transmembrane region" description="Helical" evidence="1">
    <location>
        <begin position="142"/>
        <end position="163"/>
    </location>
</feature>
<reference evidence="2 3" key="1">
    <citation type="journal article" date="2012" name="Science">
        <title>The Paleozoic origin of enzymatic lignin decomposition reconstructed from 31 fungal genomes.</title>
        <authorList>
            <person name="Floudas D."/>
            <person name="Binder M."/>
            <person name="Riley R."/>
            <person name="Barry K."/>
            <person name="Blanchette R.A."/>
            <person name="Henrissat B."/>
            <person name="Martinez A.T."/>
            <person name="Otillar R."/>
            <person name="Spatafora J.W."/>
            <person name="Yadav J.S."/>
            <person name="Aerts A."/>
            <person name="Benoit I."/>
            <person name="Boyd A."/>
            <person name="Carlson A."/>
            <person name="Copeland A."/>
            <person name="Coutinho P.M."/>
            <person name="de Vries R.P."/>
            <person name="Ferreira P."/>
            <person name="Findley K."/>
            <person name="Foster B."/>
            <person name="Gaskell J."/>
            <person name="Glotzer D."/>
            <person name="Gorecki P."/>
            <person name="Heitman J."/>
            <person name="Hesse C."/>
            <person name="Hori C."/>
            <person name="Igarashi K."/>
            <person name="Jurgens J.A."/>
            <person name="Kallen N."/>
            <person name="Kersten P."/>
            <person name="Kohler A."/>
            <person name="Kuees U."/>
            <person name="Kumar T.K.A."/>
            <person name="Kuo A."/>
            <person name="LaButti K."/>
            <person name="Larrondo L.F."/>
            <person name="Lindquist E."/>
            <person name="Ling A."/>
            <person name="Lombard V."/>
            <person name="Lucas S."/>
            <person name="Lundell T."/>
            <person name="Martin R."/>
            <person name="McLaughlin D.J."/>
            <person name="Morgenstern I."/>
            <person name="Morin E."/>
            <person name="Murat C."/>
            <person name="Nagy L.G."/>
            <person name="Nolan M."/>
            <person name="Ohm R.A."/>
            <person name="Patyshakuliyeva A."/>
            <person name="Rokas A."/>
            <person name="Ruiz-Duenas F.J."/>
            <person name="Sabat G."/>
            <person name="Salamov A."/>
            <person name="Samejima M."/>
            <person name="Schmutz J."/>
            <person name="Slot J.C."/>
            <person name="St John F."/>
            <person name="Stenlid J."/>
            <person name="Sun H."/>
            <person name="Sun S."/>
            <person name="Syed K."/>
            <person name="Tsang A."/>
            <person name="Wiebenga A."/>
            <person name="Young D."/>
            <person name="Pisabarro A."/>
            <person name="Eastwood D.C."/>
            <person name="Martin F."/>
            <person name="Cullen D."/>
            <person name="Grigoriev I.V."/>
            <person name="Hibbett D.S."/>
        </authorList>
    </citation>
    <scope>NUCLEOTIDE SEQUENCE</scope>
    <source>
        <strain evidence="3">FP-58527</strain>
    </source>
</reference>
<feature type="transmembrane region" description="Helical" evidence="1">
    <location>
        <begin position="66"/>
        <end position="90"/>
    </location>
</feature>
<keyword evidence="1" id="KW-0472">Membrane</keyword>
<name>S8FN49_FOMSC</name>
<proteinExistence type="predicted"/>
<gene>
    <name evidence="2" type="ORF">FOMPIDRAFT_1118087</name>
</gene>
<evidence type="ECO:0000313" key="2">
    <source>
        <dbReference type="EMBL" id="EPT02681.1"/>
    </source>
</evidence>
<accession>S8FN49</accession>
<sequence>MCVSSPYVSSPTEPVVCSVKNAYPFTCREWIVFESISVLILELSVQVLLMLRLFAMYLGSKTTMRLMMIPFVIQAIVMIVCIGLSVPHILTSPGCIEASVPVTLVVYCIVSIVFESYLFALTISRYRRAQLDGMANIGLMSVLVRDGVLAFAVIFGASLSSFGRCP</sequence>
<dbReference type="InParanoid" id="S8FN49"/>
<dbReference type="HOGENOM" id="CLU_127428_0_0_1"/>
<protein>
    <submittedName>
        <fullName evidence="2">Uncharacterized protein</fullName>
    </submittedName>
</protein>
<dbReference type="EMBL" id="KE504134">
    <property type="protein sequence ID" value="EPT02681.1"/>
    <property type="molecule type" value="Genomic_DNA"/>
</dbReference>
<feature type="transmembrane region" description="Helical" evidence="1">
    <location>
        <begin position="30"/>
        <end position="54"/>
    </location>
</feature>
<dbReference type="OrthoDB" id="2637653at2759"/>